<dbReference type="InterPro" id="IPR001128">
    <property type="entry name" value="Cyt_P450"/>
</dbReference>
<dbReference type="InterPro" id="IPR050121">
    <property type="entry name" value="Cytochrome_P450_monoxygenase"/>
</dbReference>
<evidence type="ECO:0000313" key="3">
    <source>
        <dbReference type="Proteomes" id="UP001165652"/>
    </source>
</evidence>
<dbReference type="RefSeq" id="WP_272775870.1">
    <property type="nucleotide sequence ID" value="NZ_JAQQLI010000005.1"/>
</dbReference>
<comment type="caution">
    <text evidence="2">The sequence shown here is derived from an EMBL/GenBank/DDBJ whole genome shotgun (WGS) entry which is preliminary data.</text>
</comment>
<dbReference type="EMBL" id="JAQQLI010000005">
    <property type="protein sequence ID" value="MDC7785019.1"/>
    <property type="molecule type" value="Genomic_DNA"/>
</dbReference>
<keyword evidence="3" id="KW-1185">Reference proteome</keyword>
<evidence type="ECO:0000256" key="1">
    <source>
        <dbReference type="ARBA" id="ARBA00010617"/>
    </source>
</evidence>
<comment type="similarity">
    <text evidence="1">Belongs to the cytochrome P450 family.</text>
</comment>
<dbReference type="SUPFAM" id="SSF48264">
    <property type="entry name" value="Cytochrome P450"/>
    <property type="match status" value="1"/>
</dbReference>
<protein>
    <submittedName>
        <fullName evidence="2">Cytochrome P450</fullName>
    </submittedName>
</protein>
<dbReference type="PANTHER" id="PTHR24305">
    <property type="entry name" value="CYTOCHROME P450"/>
    <property type="match status" value="1"/>
</dbReference>
<reference evidence="2" key="2">
    <citation type="submission" date="2023-02" db="EMBL/GenBank/DDBJ databases">
        <authorList>
            <person name="Rayyan A."/>
            <person name="Meyer T."/>
            <person name="Kyndt J.A."/>
        </authorList>
    </citation>
    <scope>NUCLEOTIDE SEQUENCE</scope>
    <source>
        <strain evidence="2">DSM 9987</strain>
    </source>
</reference>
<gene>
    <name evidence="2" type="ORF">PQJ73_04930</name>
</gene>
<dbReference type="Gene3D" id="1.10.630.10">
    <property type="entry name" value="Cytochrome P450"/>
    <property type="match status" value="1"/>
</dbReference>
<proteinExistence type="inferred from homology"/>
<reference evidence="2" key="1">
    <citation type="journal article" date="2023" name="Microbiol Resour">
        <title>Genome Sequences of Rhodoplanes serenus and Two Thermotolerant Strains, Rhodoplanes tepidamans and 'Rhodoplanes cryptolactis,' Further Refine the Genus.</title>
        <authorList>
            <person name="Rayyan A.A."/>
            <person name="Kyndt J.A."/>
        </authorList>
    </citation>
    <scope>NUCLEOTIDE SEQUENCE</scope>
    <source>
        <strain evidence="2">DSM 9987</strain>
    </source>
</reference>
<dbReference type="Pfam" id="PF00067">
    <property type="entry name" value="p450"/>
    <property type="match status" value="1"/>
</dbReference>
<name>A0ABT5J5U9_RHOTP</name>
<evidence type="ECO:0000313" key="2">
    <source>
        <dbReference type="EMBL" id="MDC7785019.1"/>
    </source>
</evidence>
<organism evidence="2 3">
    <name type="scientific">Rhodoplanes tepidamans</name>
    <name type="common">Rhodoplanes cryptolactis</name>
    <dbReference type="NCBI Taxonomy" id="200616"/>
    <lineage>
        <taxon>Bacteria</taxon>
        <taxon>Pseudomonadati</taxon>
        <taxon>Pseudomonadota</taxon>
        <taxon>Alphaproteobacteria</taxon>
        <taxon>Hyphomicrobiales</taxon>
        <taxon>Nitrobacteraceae</taxon>
        <taxon>Rhodoplanes</taxon>
    </lineage>
</organism>
<dbReference type="InterPro" id="IPR036396">
    <property type="entry name" value="Cyt_P450_sf"/>
</dbReference>
<sequence length="448" mass="48026">MLQHATSRPPQADAAPTMASLADTLAVLADVVIPTLGKGVIIRRPRVVGAAEALGLDDRAVRRMQRLRATYGTGLLRLAIPIRRHVLVLSPHDVVAILNGAPEPFSPATAEKRSALAHMEPDVSLISEGAERGVRRRFNEQVLETGCPVHRLAGAFLRAIDEETGALLAQAGGTLTWGAFTAMWQRLVRRIVLGEGAADDGELTDMLARLRGAANWAFLHPGRSRLRRRFHARLDGHLARAAPDSLAGMIAAIPAAAAAAPADQTTQYLFAFDAGAIATMRALALLAAHPAEMRRVQDEIAAAGPDGRADLPRGRAVVLESLRLWPTTPAILRETTRDVALAGTVLPKNTSLLIFAPYFHRDDETLSWAHRFTPDLWLADAPGDGWPLMPFSGGPAVCPAVRLVPMVASAVIATILTRGAVALADPARLDPLRLPGTLDYNTLRFRLG</sequence>
<dbReference type="Proteomes" id="UP001165652">
    <property type="component" value="Unassembled WGS sequence"/>
</dbReference>
<dbReference type="PANTHER" id="PTHR24305:SF166">
    <property type="entry name" value="CYTOCHROME P450 12A4, MITOCHONDRIAL-RELATED"/>
    <property type="match status" value="1"/>
</dbReference>
<accession>A0ABT5J5U9</accession>